<feature type="compositionally biased region" description="Basic and acidic residues" evidence="1">
    <location>
        <begin position="438"/>
        <end position="451"/>
    </location>
</feature>
<keyword evidence="3" id="KW-1185">Reference proteome</keyword>
<gene>
    <name evidence="2" type="ORF">QTG54_010089</name>
</gene>
<name>A0AAD8Y6E6_9STRA</name>
<feature type="compositionally biased region" description="Polar residues" evidence="1">
    <location>
        <begin position="385"/>
        <end position="397"/>
    </location>
</feature>
<reference evidence="2" key="1">
    <citation type="submission" date="2023-06" db="EMBL/GenBank/DDBJ databases">
        <title>Survivors Of The Sea: Transcriptome response of Skeletonema marinoi to long-term dormancy.</title>
        <authorList>
            <person name="Pinder M.I.M."/>
            <person name="Kourtchenko O."/>
            <person name="Robertson E.K."/>
            <person name="Larsson T."/>
            <person name="Maumus F."/>
            <person name="Osuna-Cruz C.M."/>
            <person name="Vancaester E."/>
            <person name="Stenow R."/>
            <person name="Vandepoele K."/>
            <person name="Ploug H."/>
            <person name="Bruchert V."/>
            <person name="Godhe A."/>
            <person name="Topel M."/>
        </authorList>
    </citation>
    <scope>NUCLEOTIDE SEQUENCE</scope>
    <source>
        <strain evidence="2">R05AC</strain>
    </source>
</reference>
<dbReference type="CDD" id="cd00067">
    <property type="entry name" value="GAL4"/>
    <property type="match status" value="1"/>
</dbReference>
<feature type="region of interest" description="Disordered" evidence="1">
    <location>
        <begin position="794"/>
        <end position="846"/>
    </location>
</feature>
<feature type="region of interest" description="Disordered" evidence="1">
    <location>
        <begin position="380"/>
        <end position="497"/>
    </location>
</feature>
<evidence type="ECO:0000313" key="3">
    <source>
        <dbReference type="Proteomes" id="UP001224775"/>
    </source>
</evidence>
<feature type="region of interest" description="Disordered" evidence="1">
    <location>
        <begin position="53"/>
        <end position="105"/>
    </location>
</feature>
<evidence type="ECO:0000256" key="1">
    <source>
        <dbReference type="SAM" id="MobiDB-lite"/>
    </source>
</evidence>
<dbReference type="SUPFAM" id="SSF57701">
    <property type="entry name" value="Zn2/Cys6 DNA-binding domain"/>
    <property type="match status" value="1"/>
</dbReference>
<evidence type="ECO:0008006" key="4">
    <source>
        <dbReference type="Google" id="ProtNLM"/>
    </source>
</evidence>
<dbReference type="GO" id="GO:0008270">
    <property type="term" value="F:zinc ion binding"/>
    <property type="evidence" value="ECO:0007669"/>
    <property type="project" value="InterPro"/>
</dbReference>
<protein>
    <recommendedName>
        <fullName evidence="4">Zn(2)-C6 fungal-type domain-containing protein</fullName>
    </recommendedName>
</protein>
<dbReference type="Proteomes" id="UP001224775">
    <property type="component" value="Unassembled WGS sequence"/>
</dbReference>
<dbReference type="GO" id="GO:0000981">
    <property type="term" value="F:DNA-binding transcription factor activity, RNA polymerase II-specific"/>
    <property type="evidence" value="ECO:0007669"/>
    <property type="project" value="InterPro"/>
</dbReference>
<comment type="caution">
    <text evidence="2">The sequence shown here is derived from an EMBL/GenBank/DDBJ whole genome shotgun (WGS) entry which is preliminary data.</text>
</comment>
<accession>A0AAD8Y6E6</accession>
<dbReference type="EMBL" id="JATAAI010000018">
    <property type="protein sequence ID" value="KAK1739546.1"/>
    <property type="molecule type" value="Genomic_DNA"/>
</dbReference>
<feature type="compositionally biased region" description="Low complexity" evidence="1">
    <location>
        <begin position="404"/>
        <end position="434"/>
    </location>
</feature>
<feature type="compositionally biased region" description="Polar residues" evidence="1">
    <location>
        <begin position="68"/>
        <end position="83"/>
    </location>
</feature>
<evidence type="ECO:0000313" key="2">
    <source>
        <dbReference type="EMBL" id="KAK1739546.1"/>
    </source>
</evidence>
<dbReference type="InterPro" id="IPR036864">
    <property type="entry name" value="Zn2-C6_fun-type_DNA-bd_sf"/>
</dbReference>
<feature type="compositionally biased region" description="Polar residues" evidence="1">
    <location>
        <begin position="472"/>
        <end position="497"/>
    </location>
</feature>
<feature type="compositionally biased region" description="Polar residues" evidence="1">
    <location>
        <begin position="826"/>
        <end position="840"/>
    </location>
</feature>
<feature type="compositionally biased region" description="Polar residues" evidence="1">
    <location>
        <begin position="794"/>
        <end position="816"/>
    </location>
</feature>
<proteinExistence type="predicted"/>
<sequence length="873" mass="95070">MSSSDGDKKGKRRACTECHKCKSKCVYPQQNNDDTDNRCERCFRLNKECIPHKSRQGKRKTLEYNPTDHPNYNNSSEHSSPYPQQQQHNLGQQHHHQVEVTSSSQFTGPMAAALANMSNNSNMNINNHQSQYLDMIEGIKNGSVDGTTDCTTTVLTTADLLNNHSNMLNTGGGNNNFNTAAASLNTHHLAQQIQNNALFAKNASLLQQQQQHSQQSYGAVGEGNTGLNTILSRAMGDSRNTTAATAVSTTSGGGAIDITGGNLSGFSANLLSGLTPSALNRMINHLSNNINTNSAAGSGGGGGGGGGDLGSNNLDLLYHAANSQSNNAQQQQQGLVGYVAGGNQLKGSTPPTLNVNINNNVGNGGNNNNTATANMMFPHEKRRNSSTGGVATSTYPSPQLPLHNNNNNNNNAKSAAAPASSSSGNTNININSNSKATIDARDQIRAADSRLKKQKKHHKFFPPEYPPVSLLRSHSVSGTPSSSQAGEGENLSRSSSTQNFITPEEAIGSHYMSACARHSELTLASLKHHYGLQCQIREWISMALARRSFALLSKASSLAHRCNMHMDRILSGLDDCDEEHEHTECGKKKLGKCAGPRMHYLLSMLLEPQSKISIPIEDRHMLLPHFPPAFLSVIGCQNGQFFQESEIRNRWIIVRETRCGISRFFCSQAFERNVLCWAHVSQIYEDNLADIHSLIFVKDQFRRFLACNAFQIWSHSGEGMPPRPVHAPKTRVRLLSKRWGMAKYQDDGVTNPVTKAMIQQVDDVMTLEMDLLFVSFPTMDKTTYYLEFFHSAKTDSSTTPTVGNSSIPRGLSNVSLNMGAGEDLSQGGQQKSPESTSANPPTFDDIMESDEWVGIDDVMASGDINQLMDALLN</sequence>
<dbReference type="AlphaFoldDB" id="A0AAD8Y6E6"/>
<organism evidence="2 3">
    <name type="scientific">Skeletonema marinoi</name>
    <dbReference type="NCBI Taxonomy" id="267567"/>
    <lineage>
        <taxon>Eukaryota</taxon>
        <taxon>Sar</taxon>
        <taxon>Stramenopiles</taxon>
        <taxon>Ochrophyta</taxon>
        <taxon>Bacillariophyta</taxon>
        <taxon>Coscinodiscophyceae</taxon>
        <taxon>Thalassiosirophycidae</taxon>
        <taxon>Thalassiosirales</taxon>
        <taxon>Skeletonemataceae</taxon>
        <taxon>Skeletonema</taxon>
        <taxon>Skeletonema marinoi-dohrnii complex</taxon>
    </lineage>
</organism>
<dbReference type="InterPro" id="IPR001138">
    <property type="entry name" value="Zn2Cys6_DnaBD"/>
</dbReference>